<dbReference type="CDD" id="cd00609">
    <property type="entry name" value="AAT_like"/>
    <property type="match status" value="1"/>
</dbReference>
<dbReference type="PROSITE" id="PS00599">
    <property type="entry name" value="AA_TRANSFER_CLASS_2"/>
    <property type="match status" value="1"/>
</dbReference>
<dbReference type="InterPro" id="IPR004839">
    <property type="entry name" value="Aminotransferase_I/II_large"/>
</dbReference>
<evidence type="ECO:0000313" key="9">
    <source>
        <dbReference type="Proteomes" id="UP001596244"/>
    </source>
</evidence>
<dbReference type="PANTHER" id="PTHR43643">
    <property type="entry name" value="HISTIDINOL-PHOSPHATE AMINOTRANSFERASE 2"/>
    <property type="match status" value="1"/>
</dbReference>
<evidence type="ECO:0000256" key="5">
    <source>
        <dbReference type="ARBA" id="ARBA00022898"/>
    </source>
</evidence>
<dbReference type="Proteomes" id="UP001596244">
    <property type="component" value="Unassembled WGS sequence"/>
</dbReference>
<dbReference type="Gene3D" id="3.40.640.10">
    <property type="entry name" value="Type I PLP-dependent aspartate aminotransferase-like (Major domain)"/>
    <property type="match status" value="1"/>
</dbReference>
<gene>
    <name evidence="8" type="primary">hisC</name>
    <name evidence="6" type="synonym">pat</name>
    <name evidence="8" type="ORF">ACFPUZ_09950</name>
</gene>
<evidence type="ECO:0000256" key="3">
    <source>
        <dbReference type="ARBA" id="ARBA00022576"/>
    </source>
</evidence>
<evidence type="ECO:0000256" key="6">
    <source>
        <dbReference type="HAMAP-Rule" id="MF_01513"/>
    </source>
</evidence>
<dbReference type="InterPro" id="IPR024892">
    <property type="entry name" value="ArAT"/>
</dbReference>
<comment type="similarity">
    <text evidence="6">Belongs to the class-II pyridoxal-phosphate-dependent aminotransferase family.</text>
</comment>
<comment type="cofactor">
    <cofactor evidence="1 6">
        <name>pyridoxal 5'-phosphate</name>
        <dbReference type="ChEBI" id="CHEBI:597326"/>
    </cofactor>
</comment>
<evidence type="ECO:0000256" key="1">
    <source>
        <dbReference type="ARBA" id="ARBA00001933"/>
    </source>
</evidence>
<keyword evidence="5 6" id="KW-0663">Pyridoxal phosphate</keyword>
<sequence>MIRPDLAAMPAYVPGQRQPDALKLSSNEVATTPLPSAVEAMTQAAQNANRYPDMFSTELREALAEHLRLRPEQVTVGCGSSALCQQLVQITAGAGDEIVFAWRSFEAYPIFAQVVGATPVPVPLLDDGRHDLAQMAAAITDRTRLIFLCNPNNPSGAVITEAEFHEFMEQVPSDVVVALDEAYFEYNRAADTVIGTAVIARYPNVVGLRTFSKAYGLAGVRLGYAFGSRELIGALDKVVIPFSVNAIAQAGALASLRNTDELLERTAETVEQRDRVADALGARRSEANFIWLPGVDSADVAARLAAQGVLVRAFPEGVRITVTTEDEAEQLLAAWNRAGLGA</sequence>
<dbReference type="Gene3D" id="3.90.1150.10">
    <property type="entry name" value="Aspartate Aminotransferase, domain 1"/>
    <property type="match status" value="1"/>
</dbReference>
<dbReference type="HAMAP" id="MF_01513">
    <property type="entry name" value="Phe_aminotrans_2"/>
    <property type="match status" value="1"/>
</dbReference>
<dbReference type="GO" id="GO:0004400">
    <property type="term" value="F:histidinol-phosphate transaminase activity"/>
    <property type="evidence" value="ECO:0007669"/>
    <property type="project" value="UniProtKB-EC"/>
</dbReference>
<dbReference type="PANTHER" id="PTHR43643:SF3">
    <property type="entry name" value="HISTIDINOL-PHOSPHATE AMINOTRANSFERASE"/>
    <property type="match status" value="1"/>
</dbReference>
<comment type="function">
    <text evidence="6">Aminotransferase that catalyzes the conversion of aromatic amino acids and 2-oxoglutarate into corresponding aromatic oxo acids and L-glutamate.</text>
</comment>
<dbReference type="Pfam" id="PF00155">
    <property type="entry name" value="Aminotran_1_2"/>
    <property type="match status" value="1"/>
</dbReference>
<dbReference type="NCBIfam" id="NF002878">
    <property type="entry name" value="PRK03321.1"/>
    <property type="match status" value="1"/>
</dbReference>
<feature type="domain" description="Aminotransferase class I/classII large" evidence="7">
    <location>
        <begin position="20"/>
        <end position="333"/>
    </location>
</feature>
<dbReference type="RefSeq" id="WP_377001760.1">
    <property type="nucleotide sequence ID" value="NZ_JBHSQE010000009.1"/>
</dbReference>
<comment type="caution">
    <text evidence="8">The sequence shown here is derived from an EMBL/GenBank/DDBJ whole genome shotgun (WGS) entry which is preliminary data.</text>
</comment>
<evidence type="ECO:0000313" key="8">
    <source>
        <dbReference type="EMBL" id="MFC6147128.1"/>
    </source>
</evidence>
<name>A0ABW1QD67_9CORY</name>
<reference evidence="9" key="1">
    <citation type="journal article" date="2019" name="Int. J. Syst. Evol. Microbiol.">
        <title>The Global Catalogue of Microorganisms (GCM) 10K type strain sequencing project: providing services to taxonomists for standard genome sequencing and annotation.</title>
        <authorList>
            <consortium name="The Broad Institute Genomics Platform"/>
            <consortium name="The Broad Institute Genome Sequencing Center for Infectious Disease"/>
            <person name="Wu L."/>
            <person name="Ma J."/>
        </authorList>
    </citation>
    <scope>NUCLEOTIDE SEQUENCE [LARGE SCALE GENOMIC DNA]</scope>
    <source>
        <strain evidence="9">CCUG 51943</strain>
    </source>
</reference>
<evidence type="ECO:0000259" key="7">
    <source>
        <dbReference type="Pfam" id="PF00155"/>
    </source>
</evidence>
<dbReference type="HAMAP" id="MF_01023">
    <property type="entry name" value="HisC_aminotrans_2"/>
    <property type="match status" value="1"/>
</dbReference>
<dbReference type="InterPro" id="IPR005861">
    <property type="entry name" value="HisP_aminotrans"/>
</dbReference>
<dbReference type="EC" id="2.6.1.57" evidence="6"/>
<dbReference type="InterPro" id="IPR015424">
    <property type="entry name" value="PyrdxlP-dep_Trfase"/>
</dbReference>
<proteinExistence type="inferred from homology"/>
<keyword evidence="4 6" id="KW-0808">Transferase</keyword>
<dbReference type="SUPFAM" id="SSF53383">
    <property type="entry name" value="PLP-dependent transferases"/>
    <property type="match status" value="1"/>
</dbReference>
<dbReference type="InterPro" id="IPR050106">
    <property type="entry name" value="HistidinolP_aminotransfase"/>
</dbReference>
<dbReference type="InterPro" id="IPR001917">
    <property type="entry name" value="Aminotrans_II_pyridoxalP_BS"/>
</dbReference>
<evidence type="ECO:0000256" key="4">
    <source>
        <dbReference type="ARBA" id="ARBA00022679"/>
    </source>
</evidence>
<dbReference type="EMBL" id="JBHSQE010000009">
    <property type="protein sequence ID" value="MFC6147128.1"/>
    <property type="molecule type" value="Genomic_DNA"/>
</dbReference>
<feature type="modified residue" description="N6-(pyridoxal phosphate)lysine" evidence="6">
    <location>
        <position position="213"/>
    </location>
</feature>
<organism evidence="8 9">
    <name type="scientific">Corynebacterium nasicanis</name>
    <dbReference type="NCBI Taxonomy" id="1448267"/>
    <lineage>
        <taxon>Bacteria</taxon>
        <taxon>Bacillati</taxon>
        <taxon>Actinomycetota</taxon>
        <taxon>Actinomycetes</taxon>
        <taxon>Mycobacteriales</taxon>
        <taxon>Corynebacteriaceae</taxon>
        <taxon>Corynebacterium</taxon>
    </lineage>
</organism>
<dbReference type="InterPro" id="IPR015422">
    <property type="entry name" value="PyrdxlP-dep_Trfase_small"/>
</dbReference>
<comment type="subunit">
    <text evidence="2 6">Homodimer.</text>
</comment>
<keyword evidence="9" id="KW-1185">Reference proteome</keyword>
<comment type="catalytic activity">
    <reaction evidence="6">
        <text>an aromatic L-alpha-amino acid + 2-oxoglutarate = an aromatic oxo-acid + L-glutamate</text>
        <dbReference type="Rhea" id="RHEA:17533"/>
        <dbReference type="ChEBI" id="CHEBI:16810"/>
        <dbReference type="ChEBI" id="CHEBI:29985"/>
        <dbReference type="ChEBI" id="CHEBI:73309"/>
        <dbReference type="ChEBI" id="CHEBI:84824"/>
        <dbReference type="EC" id="2.6.1.57"/>
    </reaction>
</comment>
<dbReference type="InterPro" id="IPR015421">
    <property type="entry name" value="PyrdxlP-dep_Trfase_major"/>
</dbReference>
<dbReference type="NCBIfam" id="TIGR01141">
    <property type="entry name" value="hisC"/>
    <property type="match status" value="1"/>
</dbReference>
<protein>
    <recommendedName>
        <fullName evidence="6">Aromatic amino acid aminotransferase</fullName>
        <shortName evidence="6">ArAT</shortName>
        <ecNumber evidence="6">2.6.1.57</ecNumber>
    </recommendedName>
</protein>
<evidence type="ECO:0000256" key="2">
    <source>
        <dbReference type="ARBA" id="ARBA00011738"/>
    </source>
</evidence>
<accession>A0ABW1QD67</accession>
<keyword evidence="3 6" id="KW-0032">Aminotransferase</keyword>